<name>A0ABW4T4B0_9ACTN</name>
<evidence type="ECO:0000256" key="6">
    <source>
        <dbReference type="SAM" id="Phobius"/>
    </source>
</evidence>
<gene>
    <name evidence="8" type="ORF">ACFSKW_31165</name>
</gene>
<accession>A0ABW4T4B0</accession>
<feature type="transmembrane region" description="Helical" evidence="6">
    <location>
        <begin position="141"/>
        <end position="165"/>
    </location>
</feature>
<evidence type="ECO:0000313" key="8">
    <source>
        <dbReference type="EMBL" id="MFD1935940.1"/>
    </source>
</evidence>
<dbReference type="CDD" id="cd17324">
    <property type="entry name" value="MFS_NepI_like"/>
    <property type="match status" value="1"/>
</dbReference>
<evidence type="ECO:0000313" key="9">
    <source>
        <dbReference type="Proteomes" id="UP001597368"/>
    </source>
</evidence>
<feature type="transmembrane region" description="Helical" evidence="6">
    <location>
        <begin position="328"/>
        <end position="347"/>
    </location>
</feature>
<feature type="transmembrane region" description="Helical" evidence="6">
    <location>
        <begin position="51"/>
        <end position="75"/>
    </location>
</feature>
<proteinExistence type="predicted"/>
<dbReference type="InterPro" id="IPR036259">
    <property type="entry name" value="MFS_trans_sf"/>
</dbReference>
<dbReference type="InterPro" id="IPR050189">
    <property type="entry name" value="MFS_Efflux_Transporters"/>
</dbReference>
<keyword evidence="3 6" id="KW-0812">Transmembrane</keyword>
<keyword evidence="9" id="KW-1185">Reference proteome</keyword>
<reference evidence="9" key="1">
    <citation type="journal article" date="2019" name="Int. J. Syst. Evol. Microbiol.">
        <title>The Global Catalogue of Microorganisms (GCM) 10K type strain sequencing project: providing services to taxonomists for standard genome sequencing and annotation.</title>
        <authorList>
            <consortium name="The Broad Institute Genomics Platform"/>
            <consortium name="The Broad Institute Genome Sequencing Center for Infectious Disease"/>
            <person name="Wu L."/>
            <person name="Ma J."/>
        </authorList>
    </citation>
    <scope>NUCLEOTIDE SEQUENCE [LARGE SCALE GENOMIC DNA]</scope>
    <source>
        <strain evidence="9">ICMP 6774ER</strain>
    </source>
</reference>
<dbReference type="RefSeq" id="WP_379576049.1">
    <property type="nucleotide sequence ID" value="NZ_JBHUFV010000047.1"/>
</dbReference>
<feature type="transmembrane region" description="Helical" evidence="6">
    <location>
        <begin position="247"/>
        <end position="268"/>
    </location>
</feature>
<dbReference type="Proteomes" id="UP001597368">
    <property type="component" value="Unassembled WGS sequence"/>
</dbReference>
<sequence length="386" mass="38592">MTTIDTATDTSRVPWLAVSAVAVGTFTIVTSEMLPVGLLTPMGTALGVSPGVAGLTMSAPGLVAALSAPLLTVVAGRLDRRVVLVALMALLAGANLLAALSPSYAVMLTARVLVGVSIGGFWAFAASLAGRLVPERHIGRAAAMIAGGVSVASVLGVPAGTLILSMAGWRAAFVAVAVLAVAVMAGLALLLPPLPATRAVRPAELLGVWRDGPLRTVLVATALMVTGHFAAYTYIRPFLEQVSGAGPGLISLLLLAYGIAGVAGNFGAGAKAAHRPREVMAVLAILIAVSTAGLPLAGAFMLLLWGVSYGGVSVTGQLWVARAGGGEAGMAMLSSVFNAAIALGALLGGRIVDAASPSATMWFGAVLALLTAAYAGIWGRRTTIGS</sequence>
<feature type="transmembrane region" description="Helical" evidence="6">
    <location>
        <begin position="171"/>
        <end position="191"/>
    </location>
</feature>
<evidence type="ECO:0000256" key="2">
    <source>
        <dbReference type="ARBA" id="ARBA00022475"/>
    </source>
</evidence>
<evidence type="ECO:0000256" key="3">
    <source>
        <dbReference type="ARBA" id="ARBA00022692"/>
    </source>
</evidence>
<feature type="transmembrane region" description="Helical" evidence="6">
    <location>
        <begin position="359"/>
        <end position="378"/>
    </location>
</feature>
<feature type="transmembrane region" description="Helical" evidence="6">
    <location>
        <begin position="12"/>
        <end position="31"/>
    </location>
</feature>
<dbReference type="PANTHER" id="PTHR43124:SF3">
    <property type="entry name" value="CHLORAMPHENICOL EFFLUX PUMP RV0191"/>
    <property type="match status" value="1"/>
</dbReference>
<keyword evidence="2" id="KW-1003">Cell membrane</keyword>
<dbReference type="Pfam" id="PF07690">
    <property type="entry name" value="MFS_1"/>
    <property type="match status" value="1"/>
</dbReference>
<evidence type="ECO:0000259" key="7">
    <source>
        <dbReference type="PROSITE" id="PS50850"/>
    </source>
</evidence>
<evidence type="ECO:0000256" key="5">
    <source>
        <dbReference type="ARBA" id="ARBA00023136"/>
    </source>
</evidence>
<feature type="transmembrane region" description="Helical" evidence="6">
    <location>
        <begin position="82"/>
        <end position="100"/>
    </location>
</feature>
<dbReference type="SUPFAM" id="SSF103473">
    <property type="entry name" value="MFS general substrate transporter"/>
    <property type="match status" value="1"/>
</dbReference>
<dbReference type="InterPro" id="IPR011701">
    <property type="entry name" value="MFS"/>
</dbReference>
<dbReference type="Gene3D" id="1.20.1250.20">
    <property type="entry name" value="MFS general substrate transporter like domains"/>
    <property type="match status" value="1"/>
</dbReference>
<feature type="transmembrane region" description="Helical" evidence="6">
    <location>
        <begin position="212"/>
        <end position="235"/>
    </location>
</feature>
<keyword evidence="5 6" id="KW-0472">Membrane</keyword>
<dbReference type="EMBL" id="JBHUFV010000047">
    <property type="protein sequence ID" value="MFD1935940.1"/>
    <property type="molecule type" value="Genomic_DNA"/>
</dbReference>
<comment type="caution">
    <text evidence="8">The sequence shown here is derived from an EMBL/GenBank/DDBJ whole genome shotgun (WGS) entry which is preliminary data.</text>
</comment>
<evidence type="ECO:0000256" key="4">
    <source>
        <dbReference type="ARBA" id="ARBA00022989"/>
    </source>
</evidence>
<keyword evidence="4 6" id="KW-1133">Transmembrane helix</keyword>
<evidence type="ECO:0000256" key="1">
    <source>
        <dbReference type="ARBA" id="ARBA00004651"/>
    </source>
</evidence>
<protein>
    <submittedName>
        <fullName evidence="8">MFS transporter</fullName>
    </submittedName>
</protein>
<feature type="domain" description="Major facilitator superfamily (MFS) profile" evidence="7">
    <location>
        <begin position="17"/>
        <end position="383"/>
    </location>
</feature>
<dbReference type="InterPro" id="IPR020846">
    <property type="entry name" value="MFS_dom"/>
</dbReference>
<dbReference type="PANTHER" id="PTHR43124">
    <property type="entry name" value="PURINE EFFLUX PUMP PBUE"/>
    <property type="match status" value="1"/>
</dbReference>
<dbReference type="PROSITE" id="PS50850">
    <property type="entry name" value="MFS"/>
    <property type="match status" value="1"/>
</dbReference>
<organism evidence="8 9">
    <name type="scientific">Nonomuraea mangrovi</name>
    <dbReference type="NCBI Taxonomy" id="2316207"/>
    <lineage>
        <taxon>Bacteria</taxon>
        <taxon>Bacillati</taxon>
        <taxon>Actinomycetota</taxon>
        <taxon>Actinomycetes</taxon>
        <taxon>Streptosporangiales</taxon>
        <taxon>Streptosporangiaceae</taxon>
        <taxon>Nonomuraea</taxon>
    </lineage>
</organism>
<comment type="subcellular location">
    <subcellularLocation>
        <location evidence="1">Cell membrane</location>
        <topology evidence="1">Multi-pass membrane protein</topology>
    </subcellularLocation>
</comment>
<feature type="transmembrane region" description="Helical" evidence="6">
    <location>
        <begin position="280"/>
        <end position="308"/>
    </location>
</feature>
<feature type="transmembrane region" description="Helical" evidence="6">
    <location>
        <begin position="106"/>
        <end position="129"/>
    </location>
</feature>